<dbReference type="AlphaFoldDB" id="A0A8S1REL6"/>
<sequence length="111" mass="13262">MLHSISHNRSPIISRSTFKQCQHSITKISEINIIIHYLSRIYITIQLTSKQSKDYHCYNKNCEYFNKIWNSKSHHSNQSLNIYQTLKDENYSQTSQSKKETQNLKITIIRR</sequence>
<organism evidence="1 2">
    <name type="scientific">Paramecium sonneborni</name>
    <dbReference type="NCBI Taxonomy" id="65129"/>
    <lineage>
        <taxon>Eukaryota</taxon>
        <taxon>Sar</taxon>
        <taxon>Alveolata</taxon>
        <taxon>Ciliophora</taxon>
        <taxon>Intramacronucleata</taxon>
        <taxon>Oligohymenophorea</taxon>
        <taxon>Peniculida</taxon>
        <taxon>Parameciidae</taxon>
        <taxon>Paramecium</taxon>
    </lineage>
</organism>
<evidence type="ECO:0000313" key="2">
    <source>
        <dbReference type="Proteomes" id="UP000692954"/>
    </source>
</evidence>
<evidence type="ECO:0000313" key="1">
    <source>
        <dbReference type="EMBL" id="CAD8125782.1"/>
    </source>
</evidence>
<accession>A0A8S1REL6</accession>
<comment type="caution">
    <text evidence="1">The sequence shown here is derived from an EMBL/GenBank/DDBJ whole genome shotgun (WGS) entry which is preliminary data.</text>
</comment>
<name>A0A8S1REL6_9CILI</name>
<keyword evidence="2" id="KW-1185">Reference proteome</keyword>
<reference evidence="1" key="1">
    <citation type="submission" date="2021-01" db="EMBL/GenBank/DDBJ databases">
        <authorList>
            <consortium name="Genoscope - CEA"/>
            <person name="William W."/>
        </authorList>
    </citation>
    <scope>NUCLEOTIDE SEQUENCE</scope>
</reference>
<dbReference type="EMBL" id="CAJJDN010000162">
    <property type="protein sequence ID" value="CAD8125782.1"/>
    <property type="molecule type" value="Genomic_DNA"/>
</dbReference>
<gene>
    <name evidence="1" type="ORF">PSON_ATCC_30995.1.T1620045</name>
</gene>
<dbReference type="Proteomes" id="UP000692954">
    <property type="component" value="Unassembled WGS sequence"/>
</dbReference>
<protein>
    <submittedName>
        <fullName evidence="1">Uncharacterized protein</fullName>
    </submittedName>
</protein>
<proteinExistence type="predicted"/>